<comment type="caution">
    <text evidence="3">The sequence shown here is derived from an EMBL/GenBank/DDBJ whole genome shotgun (WGS) entry which is preliminary data.</text>
</comment>
<dbReference type="Proteomes" id="UP001597277">
    <property type="component" value="Unassembled WGS sequence"/>
</dbReference>
<organism evidence="3 4">
    <name type="scientific">Georgenia deserti</name>
    <dbReference type="NCBI Taxonomy" id="2093781"/>
    <lineage>
        <taxon>Bacteria</taxon>
        <taxon>Bacillati</taxon>
        <taxon>Actinomycetota</taxon>
        <taxon>Actinomycetes</taxon>
        <taxon>Micrococcales</taxon>
        <taxon>Bogoriellaceae</taxon>
        <taxon>Georgenia</taxon>
    </lineage>
</organism>
<evidence type="ECO:0000256" key="1">
    <source>
        <dbReference type="SAM" id="MobiDB-lite"/>
    </source>
</evidence>
<keyword evidence="4" id="KW-1185">Reference proteome</keyword>
<protein>
    <recommendedName>
        <fullName evidence="5">DUF4229 domain-containing protein</fullName>
    </recommendedName>
</protein>
<keyword evidence="2" id="KW-0812">Transmembrane</keyword>
<reference evidence="4" key="1">
    <citation type="journal article" date="2019" name="Int. J. Syst. Evol. Microbiol.">
        <title>The Global Catalogue of Microorganisms (GCM) 10K type strain sequencing project: providing services to taxonomists for standard genome sequencing and annotation.</title>
        <authorList>
            <consortium name="The Broad Institute Genomics Platform"/>
            <consortium name="The Broad Institute Genome Sequencing Center for Infectious Disease"/>
            <person name="Wu L."/>
            <person name="Ma J."/>
        </authorList>
    </citation>
    <scope>NUCLEOTIDE SEQUENCE [LARGE SCALE GENOMIC DNA]</scope>
    <source>
        <strain evidence="4">JCM 17130</strain>
    </source>
</reference>
<dbReference type="RefSeq" id="WP_388010911.1">
    <property type="nucleotide sequence ID" value="NZ_JBHUEE010000014.1"/>
</dbReference>
<proteinExistence type="predicted"/>
<feature type="transmembrane region" description="Helical" evidence="2">
    <location>
        <begin position="42"/>
        <end position="64"/>
    </location>
</feature>
<name>A0ABW4LBY6_9MICO</name>
<keyword evidence="2" id="KW-0472">Membrane</keyword>
<sequence length="94" mass="9864">MSAGPDGASQRLTRFFLTFAVIEGAVLAAVVVLFAIGVIEQGIFVAAVAVVAVVGGLVVVSYLLRHQRRLRDGAAPSSDPTETGEGYDPMSKFR</sequence>
<evidence type="ECO:0000313" key="4">
    <source>
        <dbReference type="Proteomes" id="UP001597277"/>
    </source>
</evidence>
<accession>A0ABW4LBY6</accession>
<dbReference type="EMBL" id="JBHUEE010000014">
    <property type="protein sequence ID" value="MFD1719832.1"/>
    <property type="molecule type" value="Genomic_DNA"/>
</dbReference>
<keyword evidence="2" id="KW-1133">Transmembrane helix</keyword>
<gene>
    <name evidence="3" type="ORF">ACFSE6_18480</name>
</gene>
<evidence type="ECO:0000313" key="3">
    <source>
        <dbReference type="EMBL" id="MFD1719832.1"/>
    </source>
</evidence>
<feature type="region of interest" description="Disordered" evidence="1">
    <location>
        <begin position="71"/>
        <end position="94"/>
    </location>
</feature>
<feature type="transmembrane region" description="Helical" evidence="2">
    <location>
        <begin position="12"/>
        <end position="36"/>
    </location>
</feature>
<evidence type="ECO:0008006" key="5">
    <source>
        <dbReference type="Google" id="ProtNLM"/>
    </source>
</evidence>
<evidence type="ECO:0000256" key="2">
    <source>
        <dbReference type="SAM" id="Phobius"/>
    </source>
</evidence>